<evidence type="ECO:0000313" key="2">
    <source>
        <dbReference type="Proteomes" id="UP000198937"/>
    </source>
</evidence>
<protein>
    <submittedName>
        <fullName evidence="1">DNA sulfur modification protein DndB</fullName>
    </submittedName>
</protein>
<dbReference type="EMBL" id="FMIA01000002">
    <property type="protein sequence ID" value="SCL48534.1"/>
    <property type="molecule type" value="Genomic_DNA"/>
</dbReference>
<dbReference type="NCBIfam" id="TIGR03187">
    <property type="entry name" value="DGQHR"/>
    <property type="match status" value="1"/>
</dbReference>
<dbReference type="Pfam" id="PF14072">
    <property type="entry name" value="DndB"/>
    <property type="match status" value="1"/>
</dbReference>
<reference evidence="1 2" key="1">
    <citation type="submission" date="2016-06" db="EMBL/GenBank/DDBJ databases">
        <authorList>
            <person name="Kjaerup R.B."/>
            <person name="Dalgaard T.S."/>
            <person name="Juul-Madsen H.R."/>
        </authorList>
    </citation>
    <scope>NUCLEOTIDE SEQUENCE [LARGE SCALE GENOMIC DNA]</scope>
    <source>
        <strain evidence="1 2">DSM 45577</strain>
    </source>
</reference>
<dbReference type="Proteomes" id="UP000198937">
    <property type="component" value="Unassembled WGS sequence"/>
</dbReference>
<accession>A0A1C6U3E4</accession>
<sequence length="376" mass="42529">MAQRRPSPVAERRGAFEYVFPAIRGVQAQREFYVTMCPLRLIPRLFVFDEEELLPELRAQRTLNRARVPDIARYILENQDTYTFSALTASVDADLRFEGFEGDGPLDRIGTLSIPMSAKFVINDGQHRRAAIEEALRENPELGDESIAVVLFLDLGLSRCQQMFADLNRYAIRPAPSLSVLYDQRDTRACIARQVVFESRVLTDLVETEKSNLSVRSRKLFTLSAVFTCTKALLDGFDDLPYEKQAGIAQDFWTALIDYFPDWKRVAQQEVTAGDIRRDFLHSHGIALHALGKVGNRYVSPTSSLQVWRKKLAPLREVDWSRANRAMWEGRALVGGRISKSSANVLLTTNALRGVLGQELNEEEQLAEKAFMGEGQ</sequence>
<organism evidence="1 2">
    <name type="scientific">Micromonospora yangpuensis</name>
    <dbReference type="NCBI Taxonomy" id="683228"/>
    <lineage>
        <taxon>Bacteria</taxon>
        <taxon>Bacillati</taxon>
        <taxon>Actinomycetota</taxon>
        <taxon>Actinomycetes</taxon>
        <taxon>Micromonosporales</taxon>
        <taxon>Micromonosporaceae</taxon>
        <taxon>Micromonospora</taxon>
    </lineage>
</organism>
<name>A0A1C6U3E4_9ACTN</name>
<gene>
    <name evidence="1" type="ORF">GA0070617_0904</name>
</gene>
<dbReference type="InterPro" id="IPR017601">
    <property type="entry name" value="DGQHR-contain_dom"/>
</dbReference>
<evidence type="ECO:0000313" key="1">
    <source>
        <dbReference type="EMBL" id="SCL48534.1"/>
    </source>
</evidence>
<dbReference type="CDD" id="cd16412">
    <property type="entry name" value="dndB"/>
    <property type="match status" value="1"/>
</dbReference>
<dbReference type="AlphaFoldDB" id="A0A1C6U3E4"/>
<dbReference type="InterPro" id="IPR017642">
    <property type="entry name" value="DNA_S_mod_DndB"/>
</dbReference>
<keyword evidence="2" id="KW-1185">Reference proteome</keyword>
<dbReference type="STRING" id="683228.GA0070617_0904"/>
<dbReference type="NCBIfam" id="TIGR03233">
    <property type="entry name" value="DNA_S_dndB"/>
    <property type="match status" value="1"/>
</dbReference>
<proteinExistence type="predicted"/>